<dbReference type="AlphaFoldDB" id="D9X9L7"/>
<protein>
    <submittedName>
        <fullName evidence="3">DNA-binding protein</fullName>
    </submittedName>
</protein>
<feature type="region of interest" description="Disordered" evidence="1">
    <location>
        <begin position="62"/>
        <end position="103"/>
    </location>
</feature>
<feature type="domain" description="DUF5753" evidence="2">
    <location>
        <begin position="3"/>
        <end position="69"/>
    </location>
</feature>
<dbReference type="InterPro" id="IPR043917">
    <property type="entry name" value="DUF5753"/>
</dbReference>
<keyword evidence="4" id="KW-1185">Reference proteome</keyword>
<reference evidence="4" key="1">
    <citation type="submission" date="2009-02" db="EMBL/GenBank/DDBJ databases">
        <title>Annotation of Streptomyces viridochromogenes strain DSM 40736.</title>
        <authorList>
            <consortium name="The Broad Institute Genome Sequencing Platform"/>
            <consortium name="Broad Institute Microbial Sequencing Center"/>
            <person name="Fischbach M."/>
            <person name="Godfrey P."/>
            <person name="Ward D."/>
            <person name="Young S."/>
            <person name="Zeng Q."/>
            <person name="Koehrsen M."/>
            <person name="Alvarado L."/>
            <person name="Berlin A.M."/>
            <person name="Bochicchio J."/>
            <person name="Borenstein D."/>
            <person name="Chapman S.B."/>
            <person name="Chen Z."/>
            <person name="Engels R."/>
            <person name="Freedman E."/>
            <person name="Gellesch M."/>
            <person name="Goldberg J."/>
            <person name="Griggs A."/>
            <person name="Gujja S."/>
            <person name="Heilman E.R."/>
            <person name="Heiman D.I."/>
            <person name="Hepburn T.A."/>
            <person name="Howarth C."/>
            <person name="Jen D."/>
            <person name="Larson L."/>
            <person name="Lewis B."/>
            <person name="Mehta T."/>
            <person name="Park D."/>
            <person name="Pearson M."/>
            <person name="Richards J."/>
            <person name="Roberts A."/>
            <person name="Saif S."/>
            <person name="Shea T.D."/>
            <person name="Shenoy N."/>
            <person name="Sisk P."/>
            <person name="Stolte C."/>
            <person name="Sykes S.N."/>
            <person name="Thomson T."/>
            <person name="Walk T."/>
            <person name="White J."/>
            <person name="Yandava C."/>
            <person name="Straight P."/>
            <person name="Clardy J."/>
            <person name="Hung D."/>
            <person name="Kolter R."/>
            <person name="Mekalanos J."/>
            <person name="Walker S."/>
            <person name="Walsh C.T."/>
            <person name="Wieland-Brown L.C."/>
            <person name="Haas B."/>
            <person name="Nusbaum C."/>
            <person name="Birren B."/>
        </authorList>
    </citation>
    <scope>NUCLEOTIDE SEQUENCE [LARGE SCALE GENOMIC DNA]</scope>
    <source>
        <strain evidence="4">DSM 40736 / JCM 4977 / BCRC 1201 / Tue 494</strain>
    </source>
</reference>
<dbReference type="HOGENOM" id="CLU_2262370_0_0_11"/>
<name>D9X9L7_STRVT</name>
<organism evidence="3 4">
    <name type="scientific">Streptomyces viridochromogenes (strain DSM 40736 / JCM 4977 / BCRC 1201 / Tue 494)</name>
    <dbReference type="NCBI Taxonomy" id="591159"/>
    <lineage>
        <taxon>Bacteria</taxon>
        <taxon>Bacillati</taxon>
        <taxon>Actinomycetota</taxon>
        <taxon>Actinomycetes</taxon>
        <taxon>Kitasatosporales</taxon>
        <taxon>Streptomycetaceae</taxon>
        <taxon>Streptomyces</taxon>
    </lineage>
</organism>
<gene>
    <name evidence="3" type="ORF">SSQG_04765</name>
</gene>
<evidence type="ECO:0000313" key="4">
    <source>
        <dbReference type="Proteomes" id="UP000004184"/>
    </source>
</evidence>
<dbReference type="Pfam" id="PF19054">
    <property type="entry name" value="DUF5753"/>
    <property type="match status" value="1"/>
</dbReference>
<evidence type="ECO:0000256" key="1">
    <source>
        <dbReference type="SAM" id="MobiDB-lite"/>
    </source>
</evidence>
<dbReference type="EMBL" id="GG657757">
    <property type="protein sequence ID" value="EFL34247.1"/>
    <property type="molecule type" value="Genomic_DNA"/>
</dbReference>
<evidence type="ECO:0000259" key="2">
    <source>
        <dbReference type="Pfam" id="PF19054"/>
    </source>
</evidence>
<sequence length="103" mass="11389">MLVTLQVMPTNTEAHPGLDGRVELLKFPDGTAVGRSDGAFNGRPTPDPKQLRILELRYGTIRAQAFPPAPPHDPRPRLQTHRRPPPRPGPEGLDHVPLLRGQE</sequence>
<evidence type="ECO:0000313" key="3">
    <source>
        <dbReference type="EMBL" id="EFL34247.1"/>
    </source>
</evidence>
<dbReference type="STRING" id="591159.SSQG_04765"/>
<accession>D9X9L7</accession>
<keyword evidence="3" id="KW-0238">DNA-binding</keyword>
<dbReference type="Proteomes" id="UP000004184">
    <property type="component" value="Unassembled WGS sequence"/>
</dbReference>
<proteinExistence type="predicted"/>
<dbReference type="GO" id="GO:0003677">
    <property type="term" value="F:DNA binding"/>
    <property type="evidence" value="ECO:0007669"/>
    <property type="project" value="UniProtKB-KW"/>
</dbReference>